<protein>
    <recommendedName>
        <fullName evidence="1">BTB domain-containing protein</fullName>
    </recommendedName>
</protein>
<gene>
    <name evidence="2" type="ORF">PENTCL1PPCAC_19413</name>
</gene>
<dbReference type="Proteomes" id="UP001432027">
    <property type="component" value="Unassembled WGS sequence"/>
</dbReference>
<dbReference type="PANTHER" id="PTHR22744:SF12">
    <property type="entry name" value="BTB DOMAIN-CONTAINING PROTEIN"/>
    <property type="match status" value="1"/>
</dbReference>
<dbReference type="CDD" id="cd18186">
    <property type="entry name" value="BTB_POZ_ZBTB_KLHL-like"/>
    <property type="match status" value="1"/>
</dbReference>
<organism evidence="2 3">
    <name type="scientific">Pristionchus entomophagus</name>
    <dbReference type="NCBI Taxonomy" id="358040"/>
    <lineage>
        <taxon>Eukaryota</taxon>
        <taxon>Metazoa</taxon>
        <taxon>Ecdysozoa</taxon>
        <taxon>Nematoda</taxon>
        <taxon>Chromadorea</taxon>
        <taxon>Rhabditida</taxon>
        <taxon>Rhabditina</taxon>
        <taxon>Diplogasteromorpha</taxon>
        <taxon>Diplogasteroidea</taxon>
        <taxon>Neodiplogasteridae</taxon>
        <taxon>Pristionchus</taxon>
    </lineage>
</organism>
<dbReference type="Gene3D" id="3.30.710.10">
    <property type="entry name" value="Potassium Channel Kv1.1, Chain A"/>
    <property type="match status" value="1"/>
</dbReference>
<name>A0AAV5TSN6_9BILA</name>
<dbReference type="InterPro" id="IPR011333">
    <property type="entry name" value="SKP1/BTB/POZ_sf"/>
</dbReference>
<sequence length="176" mass="20533">CSRIYEMFIKNKFGQPYHSSMFPIYSTSLVVEGVTNHRFTIPVSREILGIHSDFFLNLFDGNFAEKNKDFYEIKDVSALRMILFMKYLHLKEIFLKEIRSNSVGDAIEHLSMADRFRISYVLKPVLRDLMRSKPTIEEMQELMQIAARFPKESEFARGLLALSKSPSDSLLMIQSY</sequence>
<feature type="non-terminal residue" evidence="2">
    <location>
        <position position="176"/>
    </location>
</feature>
<reference evidence="2" key="1">
    <citation type="submission" date="2023-10" db="EMBL/GenBank/DDBJ databases">
        <title>Genome assembly of Pristionchus species.</title>
        <authorList>
            <person name="Yoshida K."/>
            <person name="Sommer R.J."/>
        </authorList>
    </citation>
    <scope>NUCLEOTIDE SEQUENCE</scope>
    <source>
        <strain evidence="2">RS0144</strain>
    </source>
</reference>
<dbReference type="PROSITE" id="PS50097">
    <property type="entry name" value="BTB"/>
    <property type="match status" value="1"/>
</dbReference>
<dbReference type="InterPro" id="IPR000210">
    <property type="entry name" value="BTB/POZ_dom"/>
</dbReference>
<evidence type="ECO:0000313" key="2">
    <source>
        <dbReference type="EMBL" id="GMS97238.1"/>
    </source>
</evidence>
<keyword evidence="3" id="KW-1185">Reference proteome</keyword>
<feature type="non-terminal residue" evidence="2">
    <location>
        <position position="1"/>
    </location>
</feature>
<dbReference type="EMBL" id="BTSX01000004">
    <property type="protein sequence ID" value="GMS97238.1"/>
    <property type="molecule type" value="Genomic_DNA"/>
</dbReference>
<evidence type="ECO:0000313" key="3">
    <source>
        <dbReference type="Proteomes" id="UP001432027"/>
    </source>
</evidence>
<evidence type="ECO:0000259" key="1">
    <source>
        <dbReference type="PROSITE" id="PS50097"/>
    </source>
</evidence>
<dbReference type="Pfam" id="PF00651">
    <property type="entry name" value="BTB"/>
    <property type="match status" value="1"/>
</dbReference>
<comment type="caution">
    <text evidence="2">The sequence shown here is derived from an EMBL/GenBank/DDBJ whole genome shotgun (WGS) entry which is preliminary data.</text>
</comment>
<dbReference type="PANTHER" id="PTHR22744">
    <property type="entry name" value="HELIX LOOP HELIX PROTEIN 21-RELATED"/>
    <property type="match status" value="1"/>
</dbReference>
<dbReference type="SUPFAM" id="SSF54695">
    <property type="entry name" value="POZ domain"/>
    <property type="match status" value="1"/>
</dbReference>
<feature type="domain" description="BTB" evidence="1">
    <location>
        <begin position="25"/>
        <end position="97"/>
    </location>
</feature>
<accession>A0AAV5TSN6</accession>
<proteinExistence type="predicted"/>
<dbReference type="AlphaFoldDB" id="A0AAV5TSN6"/>